<dbReference type="AlphaFoldDB" id="A0A5E6MTM8"/>
<evidence type="ECO:0000313" key="1">
    <source>
        <dbReference type="EMBL" id="VVM14756.1"/>
    </source>
</evidence>
<accession>A0A5E6MTM8</accession>
<organism evidence="1">
    <name type="scientific">Pseudomonas fluorescens</name>
    <dbReference type="NCBI Taxonomy" id="294"/>
    <lineage>
        <taxon>Bacteria</taxon>
        <taxon>Pseudomonadati</taxon>
        <taxon>Pseudomonadota</taxon>
        <taxon>Gammaproteobacteria</taxon>
        <taxon>Pseudomonadales</taxon>
        <taxon>Pseudomonadaceae</taxon>
        <taxon>Pseudomonas</taxon>
    </lineage>
</organism>
<sequence length="45" mass="4956">MTRRILRPALCSGASVLIRKRSIAHKTHILTFYPALPASPDPSPD</sequence>
<gene>
    <name evidence="1" type="ORF">PS683_03064</name>
</gene>
<reference evidence="1" key="1">
    <citation type="submission" date="2019-09" db="EMBL/GenBank/DDBJ databases">
        <authorList>
            <person name="Chandra G."/>
            <person name="Truman W A."/>
        </authorList>
    </citation>
    <scope>NUCLEOTIDE SEQUENCE</scope>
    <source>
        <strain evidence="1">PS683</strain>
    </source>
</reference>
<proteinExistence type="predicted"/>
<name>A0A5E6MTM8_PSEFL</name>
<protein>
    <submittedName>
        <fullName evidence="1">Uncharacterized protein</fullName>
    </submittedName>
</protein>
<dbReference type="EMBL" id="LR700644">
    <property type="protein sequence ID" value="VVM14756.1"/>
    <property type="molecule type" value="Genomic_DNA"/>
</dbReference>